<organism evidence="1 2">
    <name type="scientific">Helicobacter gastrocanis</name>
    <dbReference type="NCBI Taxonomy" id="2849641"/>
    <lineage>
        <taxon>Bacteria</taxon>
        <taxon>Pseudomonadati</taxon>
        <taxon>Campylobacterota</taxon>
        <taxon>Epsilonproteobacteria</taxon>
        <taxon>Campylobacterales</taxon>
        <taxon>Helicobacteraceae</taxon>
        <taxon>Helicobacter</taxon>
    </lineage>
</organism>
<keyword evidence="2" id="KW-1185">Reference proteome</keyword>
<accession>A0ABM7SC28</accession>
<protein>
    <submittedName>
        <fullName evidence="1">Uncharacterized protein</fullName>
    </submittedName>
</protein>
<name>A0ABM7SC28_9HELI</name>
<gene>
    <name evidence="1" type="ORF">NHP190003_05170</name>
</gene>
<dbReference type="EMBL" id="AP024814">
    <property type="protein sequence ID" value="BCZ17235.1"/>
    <property type="molecule type" value="Genomic_DNA"/>
</dbReference>
<reference evidence="1 2" key="1">
    <citation type="submission" date="2021-07" db="EMBL/GenBank/DDBJ databases">
        <title>Novel Helicobacter sp. Isolated from a dog.</title>
        <authorList>
            <person name="Rimbara E."/>
            <person name="Suzuki M."/>
        </authorList>
    </citation>
    <scope>NUCLEOTIDE SEQUENCE [LARGE SCALE GENOMIC DNA]</scope>
    <source>
        <strain evidence="2">NHP19-003</strain>
    </source>
</reference>
<evidence type="ECO:0000313" key="1">
    <source>
        <dbReference type="EMBL" id="BCZ17235.1"/>
    </source>
</evidence>
<sequence>MQVKDKRSPYVDLLGYAFYHYCQTKGLEGLGTYEDGQFGERQFVIKNFAIFAEPTGIRLTNTAEKNAIELDPIPLNLKNTDVWAEFERAITEIQKAIHLKNTPTTPTLAKSQP</sequence>
<proteinExistence type="predicted"/>
<evidence type="ECO:0000313" key="2">
    <source>
        <dbReference type="Proteomes" id="UP000826775"/>
    </source>
</evidence>
<dbReference type="Proteomes" id="UP000826775">
    <property type="component" value="Chromosome"/>
</dbReference>
<dbReference type="RefSeq" id="WP_221280367.1">
    <property type="nucleotide sequence ID" value="NZ_AP024814.1"/>
</dbReference>